<gene>
    <name evidence="3" type="ORF">FFWV33_13430</name>
</gene>
<reference evidence="3 4" key="1">
    <citation type="submission" date="2017-04" db="EMBL/GenBank/DDBJ databases">
        <title>Compelte genome sequence of WV33.</title>
        <authorList>
            <person name="Lee P.C."/>
        </authorList>
    </citation>
    <scope>NUCLEOTIDE SEQUENCE [LARGE SCALE GENOMIC DNA]</scope>
    <source>
        <strain evidence="3 4">WV33</strain>
    </source>
</reference>
<dbReference type="EMBL" id="CP020918">
    <property type="protein sequence ID" value="AWG22453.1"/>
    <property type="molecule type" value="Genomic_DNA"/>
</dbReference>
<feature type="domain" description="DUF2231" evidence="2">
    <location>
        <begin position="6"/>
        <end position="139"/>
    </location>
</feature>
<keyword evidence="1" id="KW-0472">Membrane</keyword>
<protein>
    <recommendedName>
        <fullName evidence="2">DUF2231 domain-containing protein</fullName>
    </recommendedName>
</protein>
<dbReference type="OrthoDB" id="853672at2"/>
<keyword evidence="1" id="KW-0812">Transmembrane</keyword>
<feature type="transmembrane region" description="Helical" evidence="1">
    <location>
        <begin position="86"/>
        <end position="105"/>
    </location>
</feature>
<name>A0A2S1LFD2_9FLAO</name>
<proteinExistence type="predicted"/>
<dbReference type="AlphaFoldDB" id="A0A2S1LFD2"/>
<dbReference type="Pfam" id="PF09990">
    <property type="entry name" value="DUF2231"/>
    <property type="match status" value="1"/>
</dbReference>
<dbReference type="Proteomes" id="UP000244527">
    <property type="component" value="Chromosome"/>
</dbReference>
<keyword evidence="1" id="KW-1133">Transmembrane helix</keyword>
<feature type="transmembrane region" description="Helical" evidence="1">
    <location>
        <begin position="112"/>
        <end position="130"/>
    </location>
</feature>
<evidence type="ECO:0000313" key="3">
    <source>
        <dbReference type="EMBL" id="AWG22453.1"/>
    </source>
</evidence>
<dbReference type="RefSeq" id="WP_108741379.1">
    <property type="nucleotide sequence ID" value="NZ_CP020918.1"/>
</dbReference>
<evidence type="ECO:0000256" key="1">
    <source>
        <dbReference type="SAM" id="Phobius"/>
    </source>
</evidence>
<feature type="transmembrane region" description="Helical" evidence="1">
    <location>
        <begin position="12"/>
        <end position="31"/>
    </location>
</feature>
<accession>A0A2S1LFD2</accession>
<sequence length="160" mass="17459">MNDAHLHLMVNHFPIVGLIIGFGILISGLYFRNNGIKNTAYSVFIVAAVAAFLSMYTGEGAEELVEDMPNIGHQIIHEHEEYAEKLALILYAMGLLSIAGFYLNVKVHAKARLVSIIVLVTAAIAVIFALKTGETGGEVRHTEIRESNVKGKPVQSVEED</sequence>
<feature type="transmembrane region" description="Helical" evidence="1">
    <location>
        <begin position="38"/>
        <end position="58"/>
    </location>
</feature>
<keyword evidence="4" id="KW-1185">Reference proteome</keyword>
<organism evidence="3 4">
    <name type="scientific">Flavobacterium faecale</name>
    <dbReference type="NCBI Taxonomy" id="1355330"/>
    <lineage>
        <taxon>Bacteria</taxon>
        <taxon>Pseudomonadati</taxon>
        <taxon>Bacteroidota</taxon>
        <taxon>Flavobacteriia</taxon>
        <taxon>Flavobacteriales</taxon>
        <taxon>Flavobacteriaceae</taxon>
        <taxon>Flavobacterium</taxon>
    </lineage>
</organism>
<evidence type="ECO:0000313" key="4">
    <source>
        <dbReference type="Proteomes" id="UP000244527"/>
    </source>
</evidence>
<dbReference type="KEGG" id="ffa:FFWV33_13430"/>
<dbReference type="InterPro" id="IPR019251">
    <property type="entry name" value="DUF2231_TM"/>
</dbReference>
<evidence type="ECO:0000259" key="2">
    <source>
        <dbReference type="Pfam" id="PF09990"/>
    </source>
</evidence>